<dbReference type="RefSeq" id="WP_399651347.1">
    <property type="nucleotide sequence ID" value="NZ_JBITYG010000006.1"/>
</dbReference>
<reference evidence="1 2" key="1">
    <citation type="submission" date="2024-10" db="EMBL/GenBank/DDBJ databases">
        <title>The Natural Products Discovery Center: Release of the First 8490 Sequenced Strains for Exploring Actinobacteria Biosynthetic Diversity.</title>
        <authorList>
            <person name="Kalkreuter E."/>
            <person name="Kautsar S.A."/>
            <person name="Yang D."/>
            <person name="Bader C.D."/>
            <person name="Teijaro C.N."/>
            <person name="Fluegel L."/>
            <person name="Davis C.M."/>
            <person name="Simpson J.R."/>
            <person name="Lauterbach L."/>
            <person name="Steele A.D."/>
            <person name="Gui C."/>
            <person name="Meng S."/>
            <person name="Li G."/>
            <person name="Viehrig K."/>
            <person name="Ye F."/>
            <person name="Su P."/>
            <person name="Kiefer A.F."/>
            <person name="Nichols A."/>
            <person name="Cepeda A.J."/>
            <person name="Yan W."/>
            <person name="Fan B."/>
            <person name="Jiang Y."/>
            <person name="Adhikari A."/>
            <person name="Zheng C.-J."/>
            <person name="Schuster L."/>
            <person name="Cowan T.M."/>
            <person name="Smanski M.J."/>
            <person name="Chevrette M.G."/>
            <person name="De Carvalho L.P.S."/>
            <person name="Shen B."/>
        </authorList>
    </citation>
    <scope>NUCLEOTIDE SEQUENCE [LARGE SCALE GENOMIC DNA]</scope>
    <source>
        <strain evidence="1 2">NPDC053399</strain>
    </source>
</reference>
<evidence type="ECO:0000313" key="2">
    <source>
        <dbReference type="Proteomes" id="UP001614394"/>
    </source>
</evidence>
<evidence type="ECO:0000313" key="1">
    <source>
        <dbReference type="EMBL" id="MFI9102995.1"/>
    </source>
</evidence>
<organism evidence="1 2">
    <name type="scientific">Streptomyces fildesensis</name>
    <dbReference type="NCBI Taxonomy" id="375757"/>
    <lineage>
        <taxon>Bacteria</taxon>
        <taxon>Bacillati</taxon>
        <taxon>Actinomycetota</taxon>
        <taxon>Actinomycetes</taxon>
        <taxon>Kitasatosporales</taxon>
        <taxon>Streptomycetaceae</taxon>
        <taxon>Streptomyces</taxon>
    </lineage>
</organism>
<sequence>MSDDPQELTRQPWHWEWVPAVRPGEPAAEVWTEHMVALFEEWTSEGLAAVRAVWPADAGTDFPFTSDMLGRDAAKWLLERAARLPEWARLAWGAVFVDGRPRWAPVPVVVEFCAPVAEDPNYLMEAVGARGTEDDAREPVVDYVTTPIGDGLRVFALCRGAEGAGFARVHAALRLDVPPSGGAPSVSTDVLLATFVFEMGLMALIGVGVEQLMQQIADECAPADASSARLGFVAATEGAQA</sequence>
<name>A0ABW8C978_9ACTN</name>
<protein>
    <submittedName>
        <fullName evidence="1">Uncharacterized protein</fullName>
    </submittedName>
</protein>
<proteinExistence type="predicted"/>
<gene>
    <name evidence="1" type="ORF">ACIGXA_20975</name>
</gene>
<comment type="caution">
    <text evidence="1">The sequence shown here is derived from an EMBL/GenBank/DDBJ whole genome shotgun (WGS) entry which is preliminary data.</text>
</comment>
<accession>A0ABW8C978</accession>
<keyword evidence="2" id="KW-1185">Reference proteome</keyword>
<dbReference type="EMBL" id="JBITYG010000006">
    <property type="protein sequence ID" value="MFI9102995.1"/>
    <property type="molecule type" value="Genomic_DNA"/>
</dbReference>
<dbReference type="Proteomes" id="UP001614394">
    <property type="component" value="Unassembled WGS sequence"/>
</dbReference>